<accession>A0AAD9A675</accession>
<feature type="region of interest" description="Disordered" evidence="1">
    <location>
        <begin position="73"/>
        <end position="113"/>
    </location>
</feature>
<gene>
    <name evidence="2" type="ORF">CCHR01_15121</name>
</gene>
<feature type="compositionally biased region" description="Pro residues" evidence="1">
    <location>
        <begin position="93"/>
        <end position="104"/>
    </location>
</feature>
<name>A0AAD9A675_9PEZI</name>
<dbReference type="AlphaFoldDB" id="A0AAD9A675"/>
<sequence>MASTPTTRRTSTPSLSTPSSISSRSTTSPTSVLLATASAQRFVHVKPHQCATAQSGLANVFLHSTLFATTRTASRLASSPTPASLTRTSSPPSTAPSPSPPPRPTASSLPLCATSPRRSCRRLACPTRSTCTPALSTDSPSAAMSARRFRSTQRSRPSTRPLPGSTSTFCDSMEEREETPSCE</sequence>
<organism evidence="2 3">
    <name type="scientific">Colletotrichum chrysophilum</name>
    <dbReference type="NCBI Taxonomy" id="1836956"/>
    <lineage>
        <taxon>Eukaryota</taxon>
        <taxon>Fungi</taxon>
        <taxon>Dikarya</taxon>
        <taxon>Ascomycota</taxon>
        <taxon>Pezizomycotina</taxon>
        <taxon>Sordariomycetes</taxon>
        <taxon>Hypocreomycetidae</taxon>
        <taxon>Glomerellales</taxon>
        <taxon>Glomerellaceae</taxon>
        <taxon>Colletotrichum</taxon>
        <taxon>Colletotrichum gloeosporioides species complex</taxon>
    </lineage>
</organism>
<dbReference type="Proteomes" id="UP001243330">
    <property type="component" value="Unassembled WGS sequence"/>
</dbReference>
<comment type="caution">
    <text evidence="2">The sequence shown here is derived from an EMBL/GenBank/DDBJ whole genome shotgun (WGS) entry which is preliminary data.</text>
</comment>
<feature type="region of interest" description="Disordered" evidence="1">
    <location>
        <begin position="1"/>
        <end position="28"/>
    </location>
</feature>
<proteinExistence type="predicted"/>
<feature type="region of interest" description="Disordered" evidence="1">
    <location>
        <begin position="128"/>
        <end position="183"/>
    </location>
</feature>
<feature type="compositionally biased region" description="Polar residues" evidence="1">
    <location>
        <begin position="128"/>
        <end position="142"/>
    </location>
</feature>
<keyword evidence="3" id="KW-1185">Reference proteome</keyword>
<dbReference type="EMBL" id="JAQOWY010000425">
    <property type="protein sequence ID" value="KAK1842243.1"/>
    <property type="molecule type" value="Genomic_DNA"/>
</dbReference>
<protein>
    <submittedName>
        <fullName evidence="2">Uncharacterized protein</fullName>
    </submittedName>
</protein>
<reference evidence="2" key="1">
    <citation type="submission" date="2023-01" db="EMBL/GenBank/DDBJ databases">
        <title>Colletotrichum chrysophilum M932 genome sequence.</title>
        <authorList>
            <person name="Baroncelli R."/>
        </authorList>
    </citation>
    <scope>NUCLEOTIDE SEQUENCE</scope>
    <source>
        <strain evidence="2">M932</strain>
    </source>
</reference>
<evidence type="ECO:0000313" key="3">
    <source>
        <dbReference type="Proteomes" id="UP001243330"/>
    </source>
</evidence>
<evidence type="ECO:0000313" key="2">
    <source>
        <dbReference type="EMBL" id="KAK1842243.1"/>
    </source>
</evidence>
<feature type="compositionally biased region" description="Low complexity" evidence="1">
    <location>
        <begin position="77"/>
        <end position="92"/>
    </location>
</feature>
<evidence type="ECO:0000256" key="1">
    <source>
        <dbReference type="SAM" id="MobiDB-lite"/>
    </source>
</evidence>